<name>A0A172Y3M2_9CAUL</name>
<dbReference type="AlphaFoldDB" id="A0A172Y3M2"/>
<dbReference type="KEGG" id="bne:DA69_03070"/>
<evidence type="ECO:0000313" key="1">
    <source>
        <dbReference type="EMBL" id="ANF53821.1"/>
    </source>
</evidence>
<dbReference type="RefSeq" id="WP_024354889.1">
    <property type="nucleotide sequence ID" value="NZ_CP015614.1"/>
</dbReference>
<protein>
    <submittedName>
        <fullName evidence="1">Uncharacterized protein</fullName>
    </submittedName>
</protein>
<dbReference type="STRING" id="588932.DA69_03070"/>
<organism evidence="1 2">
    <name type="scientific">Brevundimonas naejangsanensis</name>
    <dbReference type="NCBI Taxonomy" id="588932"/>
    <lineage>
        <taxon>Bacteria</taxon>
        <taxon>Pseudomonadati</taxon>
        <taxon>Pseudomonadota</taxon>
        <taxon>Alphaproteobacteria</taxon>
        <taxon>Caulobacterales</taxon>
        <taxon>Caulobacteraceae</taxon>
        <taxon>Brevundimonas</taxon>
    </lineage>
</organism>
<dbReference type="Proteomes" id="UP000077603">
    <property type="component" value="Chromosome"/>
</dbReference>
<dbReference type="EMBL" id="CP015614">
    <property type="protein sequence ID" value="ANF53821.1"/>
    <property type="molecule type" value="Genomic_DNA"/>
</dbReference>
<proteinExistence type="predicted"/>
<dbReference type="GeneID" id="78118805"/>
<sequence length="97" mass="10521">MSTPKPPRPTFFEDTANDRLTAIITALVTEVAGLSDRVATLENLLAAQGVLSPDAVDHHVLTEQEQAARRARHAALTDRVFYVLQEEVDALKGQLGA</sequence>
<keyword evidence="2" id="KW-1185">Reference proteome</keyword>
<reference evidence="1 2" key="1">
    <citation type="journal article" date="2014" name="Genome Announc.">
        <title>Genome Sequence of a Promising Hydrogen-Producing Facultative Anaerobic Bacterium, Brevundimonas naejangsanensis Strain B1.</title>
        <authorList>
            <person name="Su H."/>
            <person name="Zhang T."/>
            <person name="Bao M."/>
            <person name="Jiang Y."/>
            <person name="Wang Y."/>
            <person name="Tan T."/>
        </authorList>
    </citation>
    <scope>NUCLEOTIDE SEQUENCE [LARGE SCALE GENOMIC DNA]</scope>
    <source>
        <strain evidence="1 2">B1</strain>
    </source>
</reference>
<dbReference type="OrthoDB" id="467106at2"/>
<dbReference type="eggNOG" id="ENOG5032T8H">
    <property type="taxonomic scope" value="Bacteria"/>
</dbReference>
<evidence type="ECO:0000313" key="2">
    <source>
        <dbReference type="Proteomes" id="UP000077603"/>
    </source>
</evidence>
<gene>
    <name evidence="1" type="ORF">DA69_03070</name>
</gene>
<accession>A0A172Y3M2</accession>